<dbReference type="AlphaFoldDB" id="A0A0D2XM07"/>
<dbReference type="GO" id="GO:0004414">
    <property type="term" value="F:homoserine O-acetyltransferase activity"/>
    <property type="evidence" value="ECO:0007669"/>
    <property type="project" value="TreeGrafter"/>
</dbReference>
<gene>
    <name evidence="1" type="primary">28946988</name>
</gene>
<accession>A0A0D2XM07</accession>
<dbReference type="VEuPathDB" id="FungiDB:FOXG_04981"/>
<evidence type="ECO:0000313" key="2">
    <source>
        <dbReference type="Proteomes" id="UP000002489"/>
    </source>
</evidence>
<dbReference type="PANTHER" id="PTHR32268:SF11">
    <property type="entry name" value="HOMOSERINE O-ACETYLTRANSFERASE"/>
    <property type="match status" value="1"/>
</dbReference>
<dbReference type="InterPro" id="IPR029058">
    <property type="entry name" value="AB_hydrolase_fold"/>
</dbReference>
<sequence>MLSKVSGTRNGTRAPFAVDVQRAERNDGHYYNSGIFLAQSYLRYQGEKFNARFDANCYLHILDKIDSHDIARVRYPSLSDDEAILKVLSQIRKPALVVGAPTDGLYPPSEQIFLSQGLKNATFATLQSDGGHDAFLIQGEQSNELLRSFFGLDPDL</sequence>
<dbReference type="Gene3D" id="3.40.50.1820">
    <property type="entry name" value="alpha/beta hydrolase"/>
    <property type="match status" value="1"/>
</dbReference>
<reference evidence="1" key="2">
    <citation type="submission" date="2025-08" db="UniProtKB">
        <authorList>
            <consortium name="EnsemblFungi"/>
        </authorList>
    </citation>
    <scope>IDENTIFICATION</scope>
    <source>
        <strain evidence="1">4287 / CBS 123668 / FGSC 9935 / NRRL 34936</strain>
    </source>
</reference>
<dbReference type="InterPro" id="IPR008220">
    <property type="entry name" value="HAT_MetX-like"/>
</dbReference>
<dbReference type="PANTHER" id="PTHR32268">
    <property type="entry name" value="HOMOSERINE O-ACETYLTRANSFERASE"/>
    <property type="match status" value="1"/>
</dbReference>
<reference evidence="2" key="1">
    <citation type="journal article" date="2012" name="Mol. Plant Microbe Interact.">
        <title>A highly conserved effector in Fusarium oxysporum is required for full virulence on Arabidopsis.</title>
        <authorList>
            <person name="Thatcher L.F."/>
            <person name="Gardiner D.M."/>
            <person name="Kazan K."/>
            <person name="Manners J."/>
        </authorList>
    </citation>
    <scope>NUCLEOTIDE SEQUENCE [LARGE SCALE GENOMIC DNA]</scope>
    <source>
        <strain evidence="2">Fo5176</strain>
    </source>
</reference>
<dbReference type="GO" id="GO:0009086">
    <property type="term" value="P:methionine biosynthetic process"/>
    <property type="evidence" value="ECO:0007669"/>
    <property type="project" value="TreeGrafter"/>
</dbReference>
<proteinExistence type="predicted"/>
<organism evidence="1 2">
    <name type="scientific">Fusarium oxysporum (strain Fo5176)</name>
    <name type="common">Fusarium vascular wilt</name>
    <dbReference type="NCBI Taxonomy" id="660025"/>
    <lineage>
        <taxon>Eukaryota</taxon>
        <taxon>Fungi</taxon>
        <taxon>Dikarya</taxon>
        <taxon>Ascomycota</taxon>
        <taxon>Pezizomycotina</taxon>
        <taxon>Sordariomycetes</taxon>
        <taxon>Hypocreomycetidae</taxon>
        <taxon>Hypocreales</taxon>
        <taxon>Nectriaceae</taxon>
        <taxon>Fusarium</taxon>
        <taxon>Fusarium oxysporum species complex</taxon>
    </lineage>
</organism>
<dbReference type="EnsemblFungi" id="FOXG_04981T0">
    <property type="protein sequence ID" value="FOXG_04981P0"/>
    <property type="gene ID" value="FOXG_04981"/>
</dbReference>
<protein>
    <submittedName>
        <fullName evidence="1">Uncharacterized protein</fullName>
    </submittedName>
</protein>
<dbReference type="SUPFAM" id="SSF53474">
    <property type="entry name" value="alpha/beta-Hydrolases"/>
    <property type="match status" value="1"/>
</dbReference>
<dbReference type="GO" id="GO:0009092">
    <property type="term" value="P:homoserine metabolic process"/>
    <property type="evidence" value="ECO:0007669"/>
    <property type="project" value="TreeGrafter"/>
</dbReference>
<dbReference type="Proteomes" id="UP000002489">
    <property type="component" value="Unassembled WGS sequence"/>
</dbReference>
<dbReference type="STRING" id="426428.A0A0D2XM07"/>
<evidence type="ECO:0000313" key="1">
    <source>
        <dbReference type="EnsemblFungi" id="FOXG_04981P0"/>
    </source>
</evidence>
<name>A0A0D2XM07_FUSOF</name>